<name>A0ABS2CR50_9MICO</name>
<comment type="caution">
    <text evidence="1">The sequence shown here is derived from an EMBL/GenBank/DDBJ whole genome shotgun (WGS) entry which is preliminary data.</text>
</comment>
<proteinExistence type="predicted"/>
<gene>
    <name evidence="1" type="ORF">JQN70_18380</name>
</gene>
<accession>A0ABS2CR50</accession>
<protein>
    <submittedName>
        <fullName evidence="1">Uncharacterized protein</fullName>
    </submittedName>
</protein>
<sequence>MTRIVGTALVHSEEARGWRVSTVEYPEGRAHIEHRSRLTQVLVGDRSGSMAAPGVPCYSTAACTPDGELLVAVRSAPPALVVTTDGCRVHPADGTGHDSVFPAAGERLILLSCNAYEVAPDLLAEEVRASPGRLALDAPEDLLLALLGPGGRGAGAVITHD</sequence>
<reference evidence="1" key="1">
    <citation type="submission" date="2021-02" db="EMBL/GenBank/DDBJ databases">
        <title>Phycicoccus sp. MQZ13P-5T, whole genome shotgun sequence.</title>
        <authorList>
            <person name="Tuo L."/>
        </authorList>
    </citation>
    <scope>NUCLEOTIDE SEQUENCE</scope>
    <source>
        <strain evidence="1">MQZ13P-5</strain>
    </source>
</reference>
<dbReference type="RefSeq" id="WP_204132829.1">
    <property type="nucleotide sequence ID" value="NZ_JAFDVD010000024.1"/>
</dbReference>
<evidence type="ECO:0000313" key="2">
    <source>
        <dbReference type="Proteomes" id="UP001430172"/>
    </source>
</evidence>
<evidence type="ECO:0000313" key="1">
    <source>
        <dbReference type="EMBL" id="MBM6402365.1"/>
    </source>
</evidence>
<keyword evidence="2" id="KW-1185">Reference proteome</keyword>
<dbReference type="EMBL" id="JAFDVD010000024">
    <property type="protein sequence ID" value="MBM6402365.1"/>
    <property type="molecule type" value="Genomic_DNA"/>
</dbReference>
<dbReference type="Proteomes" id="UP001430172">
    <property type="component" value="Unassembled WGS sequence"/>
</dbReference>
<organism evidence="1 2">
    <name type="scientific">Phycicoccus sonneratiae</name>
    <dbReference type="NCBI Taxonomy" id="2807628"/>
    <lineage>
        <taxon>Bacteria</taxon>
        <taxon>Bacillati</taxon>
        <taxon>Actinomycetota</taxon>
        <taxon>Actinomycetes</taxon>
        <taxon>Micrococcales</taxon>
        <taxon>Intrasporangiaceae</taxon>
        <taxon>Phycicoccus</taxon>
    </lineage>
</organism>